<protein>
    <recommendedName>
        <fullName evidence="3">Lipoprotein</fullName>
    </recommendedName>
</protein>
<proteinExistence type="predicted"/>
<dbReference type="RefSeq" id="WP_027123380.1">
    <property type="nucleotide sequence ID" value="NZ_CP103423.1"/>
</dbReference>
<evidence type="ECO:0000313" key="2">
    <source>
        <dbReference type="Proteomes" id="UP001058364"/>
    </source>
</evidence>
<accession>A0ABY5TTI8</accession>
<evidence type="ECO:0008006" key="3">
    <source>
        <dbReference type="Google" id="ProtNLM"/>
    </source>
</evidence>
<dbReference type="EMBL" id="CP103423">
    <property type="protein sequence ID" value="UWD33978.1"/>
    <property type="molecule type" value="Genomic_DNA"/>
</dbReference>
<sequence length="602" mass="70105">MVKKSILKKLFIFGVPIVSLATIGSIIAIVKNKNVVQSDVNLDKKEVEITKSENNWFIYLKTEDKKSDNKNVFINNQSFIATLINKENGNFWRVEIPEKTALEKGKYKITLSENMTTKVNISEFELNWPLFEIVPSERKSEIVINFNELFSPKQISYKLEKENDSSINLTKSAEITNNKIVISIPSEWKKSKYAITSIYLDSKTKLFSNIFFNTNKQLLTLSNYELGELKSDKIIINSDTLEFDQDKTTEKKLYLINNINEISVIKGIYDSNNIIFDIKSLNKDYKWNPFRLISKNNQNGFEKTLAENKDFNKSIQDIYKKEEKEIKVKKVEFLDSNNILFFVEDANDWISDNINFKLNDQSTLNWTFLNEKLKIIKIENDKPFSFGDKITLKSDNIKIVNPDFNISKNINKSQNSLTSSIENDKLTFNFTNVLNSNENSEVNFKILLISKEGQITEIEKLFTNFNEKKSFEIELNSLINNETAFIVPGLVELRHGGNNEIFNFTKSSLNLFNLTEKQETKLSIFQKEEIEKSTLLRIKLPEKYKRMNNYLFTLEYKNNIIYGFSELDDLVFFAENININDLENIKITNLKNNEQFSINKTN</sequence>
<reference evidence="1" key="1">
    <citation type="submission" date="2022-08" db="EMBL/GenBank/DDBJ databases">
        <title>Complete genome sequence of Mycoplasma molare type strain H 542.</title>
        <authorList>
            <person name="Spergser J."/>
        </authorList>
    </citation>
    <scope>NUCLEOTIDE SEQUENCE</scope>
    <source>
        <strain evidence="1">H 542</strain>
    </source>
</reference>
<evidence type="ECO:0000313" key="1">
    <source>
        <dbReference type="EMBL" id="UWD33978.1"/>
    </source>
</evidence>
<gene>
    <name evidence="1" type="ORF">NX772_02620</name>
</gene>
<organism evidence="1 2">
    <name type="scientific">Mesomycoplasma molare</name>
    <dbReference type="NCBI Taxonomy" id="171288"/>
    <lineage>
        <taxon>Bacteria</taxon>
        <taxon>Bacillati</taxon>
        <taxon>Mycoplasmatota</taxon>
        <taxon>Mycoplasmoidales</taxon>
        <taxon>Metamycoplasmataceae</taxon>
        <taxon>Mesomycoplasma</taxon>
    </lineage>
</organism>
<name>A0ABY5TTI8_9BACT</name>
<dbReference type="Proteomes" id="UP001058364">
    <property type="component" value="Chromosome"/>
</dbReference>
<keyword evidence="2" id="KW-1185">Reference proteome</keyword>